<dbReference type="AlphaFoldDB" id="A0A822YF15"/>
<name>A0A822YF15_NELNU</name>
<gene>
    <name evidence="1" type="ORF">HUJ06_009594</name>
</gene>
<evidence type="ECO:0000313" key="2">
    <source>
        <dbReference type="Proteomes" id="UP000607653"/>
    </source>
</evidence>
<comment type="caution">
    <text evidence="1">The sequence shown here is derived from an EMBL/GenBank/DDBJ whole genome shotgun (WGS) entry which is preliminary data.</text>
</comment>
<dbReference type="EMBL" id="DUZY01000003">
    <property type="protein sequence ID" value="DAD30743.1"/>
    <property type="molecule type" value="Genomic_DNA"/>
</dbReference>
<keyword evidence="2" id="KW-1185">Reference proteome</keyword>
<dbReference type="Proteomes" id="UP000607653">
    <property type="component" value="Unassembled WGS sequence"/>
</dbReference>
<sequence>MMAFSASLSSEEVNEKGWEGLVKVKVKKCRAVTSEGAEWLGACRGPLAVKHQDASASPPVVIMGKR</sequence>
<protein>
    <submittedName>
        <fullName evidence="1">Uncharacterized protein</fullName>
    </submittedName>
</protein>
<reference evidence="1 2" key="1">
    <citation type="journal article" date="2020" name="Mol. Biol. Evol.">
        <title>Distinct Expression and Methylation Patterns for Genes with Different Fates following a Single Whole-Genome Duplication in Flowering Plants.</title>
        <authorList>
            <person name="Shi T."/>
            <person name="Rahmani R.S."/>
            <person name="Gugger P.F."/>
            <person name="Wang M."/>
            <person name="Li H."/>
            <person name="Zhang Y."/>
            <person name="Li Z."/>
            <person name="Wang Q."/>
            <person name="Van de Peer Y."/>
            <person name="Marchal K."/>
            <person name="Chen J."/>
        </authorList>
    </citation>
    <scope>NUCLEOTIDE SEQUENCE [LARGE SCALE GENOMIC DNA]</scope>
    <source>
        <tissue evidence="1">Leaf</tissue>
    </source>
</reference>
<proteinExistence type="predicted"/>
<organism evidence="1 2">
    <name type="scientific">Nelumbo nucifera</name>
    <name type="common">Sacred lotus</name>
    <dbReference type="NCBI Taxonomy" id="4432"/>
    <lineage>
        <taxon>Eukaryota</taxon>
        <taxon>Viridiplantae</taxon>
        <taxon>Streptophyta</taxon>
        <taxon>Embryophyta</taxon>
        <taxon>Tracheophyta</taxon>
        <taxon>Spermatophyta</taxon>
        <taxon>Magnoliopsida</taxon>
        <taxon>Proteales</taxon>
        <taxon>Nelumbonaceae</taxon>
        <taxon>Nelumbo</taxon>
    </lineage>
</organism>
<accession>A0A822YF15</accession>
<evidence type="ECO:0000313" key="1">
    <source>
        <dbReference type="EMBL" id="DAD30743.1"/>
    </source>
</evidence>